<dbReference type="GO" id="GO:0046856">
    <property type="term" value="P:phosphatidylinositol dephosphorylation"/>
    <property type="evidence" value="ECO:0007669"/>
    <property type="project" value="InterPro"/>
</dbReference>
<evidence type="ECO:0000256" key="1">
    <source>
        <dbReference type="ARBA" id="ARBA00012997"/>
    </source>
</evidence>
<evidence type="ECO:0000256" key="2">
    <source>
        <dbReference type="ARBA" id="ARBA00022801"/>
    </source>
</evidence>
<reference evidence="6" key="3">
    <citation type="submission" date="2025-09" db="UniProtKB">
        <authorList>
            <consortium name="Ensembl"/>
        </authorList>
    </citation>
    <scope>IDENTIFICATION</scope>
</reference>
<dbReference type="InParanoid" id="H2Y7Z0"/>
<dbReference type="EC" id="3.1.3.56" evidence="1"/>
<feature type="region of interest" description="Disordered" evidence="4">
    <location>
        <begin position="409"/>
        <end position="428"/>
    </location>
</feature>
<comment type="similarity">
    <text evidence="3">Belongs to the inositol 1,4,5-trisphosphate 5-phosphatase type I family.</text>
</comment>
<dbReference type="Ensembl" id="ENSCSAVT00000001457.1">
    <property type="protein sequence ID" value="ENSCSAVP00000001438.1"/>
    <property type="gene ID" value="ENSCSAVG00000000816.1"/>
</dbReference>
<evidence type="ECO:0000259" key="5">
    <source>
        <dbReference type="SMART" id="SM00128"/>
    </source>
</evidence>
<keyword evidence="7" id="KW-1185">Reference proteome</keyword>
<dbReference type="Proteomes" id="UP000007875">
    <property type="component" value="Unassembled WGS sequence"/>
</dbReference>
<dbReference type="eggNOG" id="KOG1976">
    <property type="taxonomic scope" value="Eukaryota"/>
</dbReference>
<dbReference type="Gene3D" id="3.60.10.10">
    <property type="entry name" value="Endonuclease/exonuclease/phosphatase"/>
    <property type="match status" value="1"/>
</dbReference>
<sequence>MSENKDPSSLVNYLVITANVGSLFEDLDGIQDVWVEQLCKVVAQQQPKFIALHCQELGGKKYKSSLEPVKQFFNKLMKCKDFSEFSTVRGFLDGDFDNMEQYTALGNIYFIHSSLKEAKLFNYKDNVFSETKGKEVVYQGLAQVPHIRKEKFAQDFFPGCRWSRKGYIRVRWEIHGKELEFVNVHLFHDDNNLVSIKSSPSPYTAYRKRALNFVTRRLQEEHRTDDQLMFMCGDFNFRLDVKALVQKICPTSRQQVVRAPTDGDEIIRVLFRNNQSSSEVIDVKTENDVLVKIEKKVFEVEQKLLQEKFCYKYLKPFDTELHASNEDMKEYEITFPPTYPLSENITTSEDYMRTRCPAWCDRVLMSPQTWDWIHTDNKLEVKYSTVGGDVCMGDHKPVYLAFTATHTIDSSHQEPQPSLSNGSDSLPP</sequence>
<organism evidence="6 7">
    <name type="scientific">Ciona savignyi</name>
    <name type="common">Pacific transparent sea squirt</name>
    <dbReference type="NCBI Taxonomy" id="51511"/>
    <lineage>
        <taxon>Eukaryota</taxon>
        <taxon>Metazoa</taxon>
        <taxon>Chordata</taxon>
        <taxon>Tunicata</taxon>
        <taxon>Ascidiacea</taxon>
        <taxon>Phlebobranchia</taxon>
        <taxon>Cionidae</taxon>
        <taxon>Ciona</taxon>
    </lineage>
</organism>
<dbReference type="GeneTree" id="ENSGT00390000015226"/>
<dbReference type="InterPro" id="IPR039737">
    <property type="entry name" value="INPP5A"/>
</dbReference>
<dbReference type="InterPro" id="IPR000300">
    <property type="entry name" value="IPPc"/>
</dbReference>
<protein>
    <recommendedName>
        <fullName evidence="1">inositol-polyphosphate 5-phosphatase</fullName>
        <ecNumber evidence="1">3.1.3.56</ecNumber>
    </recommendedName>
</protein>
<feature type="domain" description="Inositol polyphosphate-related phosphatase" evidence="5">
    <location>
        <begin position="9"/>
        <end position="410"/>
    </location>
</feature>
<keyword evidence="2" id="KW-0378">Hydrolase</keyword>
<dbReference type="PANTHER" id="PTHR12997:SF2">
    <property type="entry name" value="INOSITOL POLYPHOSPHATE-5-PHOSPHATASE A"/>
    <property type="match status" value="1"/>
</dbReference>
<dbReference type="Pfam" id="PF22669">
    <property type="entry name" value="Exo_endo_phos2"/>
    <property type="match status" value="2"/>
</dbReference>
<name>H2Y7Z0_CIOSA</name>
<dbReference type="PANTHER" id="PTHR12997">
    <property type="entry name" value="TYPE I INOSITOL-1,4,5-TRISPHOSPHATE 5-PHOSPHATASE"/>
    <property type="match status" value="1"/>
</dbReference>
<dbReference type="GO" id="GO:0004445">
    <property type="term" value="F:inositol-polyphosphate 5-phosphatase activity"/>
    <property type="evidence" value="ECO:0007669"/>
    <property type="project" value="UniProtKB-EC"/>
</dbReference>
<dbReference type="InterPro" id="IPR036691">
    <property type="entry name" value="Endo/exonu/phosph_ase_sf"/>
</dbReference>
<evidence type="ECO:0000256" key="4">
    <source>
        <dbReference type="SAM" id="MobiDB-lite"/>
    </source>
</evidence>
<dbReference type="AlphaFoldDB" id="H2Y7Z0"/>
<evidence type="ECO:0000313" key="6">
    <source>
        <dbReference type="Ensembl" id="ENSCSAVP00000001438.1"/>
    </source>
</evidence>
<dbReference type="SUPFAM" id="SSF56219">
    <property type="entry name" value="DNase I-like"/>
    <property type="match status" value="1"/>
</dbReference>
<dbReference type="STRING" id="51511.ENSCSAVP00000001438"/>
<dbReference type="SMART" id="SM00128">
    <property type="entry name" value="IPPc"/>
    <property type="match status" value="1"/>
</dbReference>
<accession>H2Y7Z0</accession>
<evidence type="ECO:0000313" key="7">
    <source>
        <dbReference type="Proteomes" id="UP000007875"/>
    </source>
</evidence>
<dbReference type="OMA" id="FGMETCT"/>
<dbReference type="HOGENOM" id="CLU_057709_1_0_1"/>
<reference evidence="6" key="2">
    <citation type="submission" date="2025-08" db="UniProtKB">
        <authorList>
            <consortium name="Ensembl"/>
        </authorList>
    </citation>
    <scope>IDENTIFICATION</scope>
</reference>
<reference evidence="7" key="1">
    <citation type="submission" date="2003-08" db="EMBL/GenBank/DDBJ databases">
        <authorList>
            <person name="Birren B."/>
            <person name="Nusbaum C."/>
            <person name="Abebe A."/>
            <person name="Abouelleil A."/>
            <person name="Adekoya E."/>
            <person name="Ait-zahra M."/>
            <person name="Allen N."/>
            <person name="Allen T."/>
            <person name="An P."/>
            <person name="Anderson M."/>
            <person name="Anderson S."/>
            <person name="Arachchi H."/>
            <person name="Armbruster J."/>
            <person name="Bachantsang P."/>
            <person name="Baldwin J."/>
            <person name="Barry A."/>
            <person name="Bayul T."/>
            <person name="Blitshsteyn B."/>
            <person name="Bloom T."/>
            <person name="Blye J."/>
            <person name="Boguslavskiy L."/>
            <person name="Borowsky M."/>
            <person name="Boukhgalter B."/>
            <person name="Brunache A."/>
            <person name="Butler J."/>
            <person name="Calixte N."/>
            <person name="Calvo S."/>
            <person name="Camarata J."/>
            <person name="Campo K."/>
            <person name="Chang J."/>
            <person name="Cheshatsang Y."/>
            <person name="Citroen M."/>
            <person name="Collymore A."/>
            <person name="Considine T."/>
            <person name="Cook A."/>
            <person name="Cooke P."/>
            <person name="Corum B."/>
            <person name="Cuomo C."/>
            <person name="David R."/>
            <person name="Dawoe T."/>
            <person name="Degray S."/>
            <person name="Dodge S."/>
            <person name="Dooley K."/>
            <person name="Dorje P."/>
            <person name="Dorjee K."/>
            <person name="Dorris L."/>
            <person name="Duffey N."/>
            <person name="Dupes A."/>
            <person name="Elkins T."/>
            <person name="Engels R."/>
            <person name="Erickson J."/>
            <person name="Farina A."/>
            <person name="Faro S."/>
            <person name="Ferreira P."/>
            <person name="Fischer H."/>
            <person name="Fitzgerald M."/>
            <person name="Foley K."/>
            <person name="Gage D."/>
            <person name="Galagan J."/>
            <person name="Gearin G."/>
            <person name="Gnerre S."/>
            <person name="Gnirke A."/>
            <person name="Goyette A."/>
            <person name="Graham J."/>
            <person name="Grandbois E."/>
            <person name="Gyaltsen K."/>
            <person name="Hafez N."/>
            <person name="Hagopian D."/>
            <person name="Hagos B."/>
            <person name="Hall J."/>
            <person name="Hatcher B."/>
            <person name="Heller A."/>
            <person name="Higgins H."/>
            <person name="Honan T."/>
            <person name="Horn A."/>
            <person name="Houde N."/>
            <person name="Hughes L."/>
            <person name="Hulme W."/>
            <person name="Husby E."/>
            <person name="Iliev I."/>
            <person name="Jaffe D."/>
            <person name="Jones C."/>
            <person name="Kamal M."/>
            <person name="Kamat A."/>
            <person name="Kamvysselis M."/>
            <person name="Karlsson E."/>
            <person name="Kells C."/>
            <person name="Kieu A."/>
            <person name="Kisner P."/>
            <person name="Kodira C."/>
            <person name="Kulbokas E."/>
            <person name="Labutti K."/>
            <person name="Lama D."/>
            <person name="Landers T."/>
            <person name="Leger J."/>
            <person name="Levine S."/>
            <person name="Lewis D."/>
            <person name="Lewis T."/>
            <person name="Lindblad-toh K."/>
            <person name="Liu X."/>
            <person name="Lokyitsang T."/>
            <person name="Lokyitsang Y."/>
            <person name="Lucien O."/>
            <person name="Lui A."/>
            <person name="Ma L.J."/>
            <person name="Mabbitt R."/>
            <person name="Macdonald J."/>
            <person name="Maclean C."/>
            <person name="Major J."/>
            <person name="Manning J."/>
            <person name="Marabella R."/>
            <person name="Maru K."/>
            <person name="Matthews C."/>
            <person name="Mauceli E."/>
            <person name="Mccarthy M."/>
            <person name="Mcdonough S."/>
            <person name="Mcghee T."/>
            <person name="Meldrim J."/>
            <person name="Meneus L."/>
            <person name="Mesirov J."/>
            <person name="Mihalev A."/>
            <person name="Mihova T."/>
            <person name="Mikkelsen T."/>
            <person name="Mlenga V."/>
            <person name="Moru K."/>
            <person name="Mozes J."/>
            <person name="Mulrain L."/>
            <person name="Munson G."/>
            <person name="Naylor J."/>
            <person name="Newes C."/>
            <person name="Nguyen C."/>
            <person name="Nguyen N."/>
            <person name="Nguyen T."/>
            <person name="Nicol R."/>
            <person name="Nielsen C."/>
            <person name="Nizzari M."/>
            <person name="Norbu C."/>
            <person name="Norbu N."/>
            <person name="O'donnell P."/>
            <person name="Okoawo O."/>
            <person name="O'leary S."/>
            <person name="Omotosho B."/>
            <person name="O'neill K."/>
            <person name="Osman S."/>
            <person name="Parker S."/>
            <person name="Perrin D."/>
            <person name="Phunkhang P."/>
            <person name="Piqani B."/>
            <person name="Purcell S."/>
            <person name="Rachupka T."/>
            <person name="Ramasamy U."/>
            <person name="Rameau R."/>
            <person name="Ray V."/>
            <person name="Raymond C."/>
            <person name="Retta R."/>
            <person name="Richardson S."/>
            <person name="Rise C."/>
            <person name="Rodriguez J."/>
            <person name="Rogers J."/>
            <person name="Rogov P."/>
            <person name="Rutman M."/>
            <person name="Schupbach R."/>
            <person name="Seaman C."/>
            <person name="Settipalli S."/>
            <person name="Sharpe T."/>
            <person name="Sheridan J."/>
            <person name="Sherpa N."/>
            <person name="Shi J."/>
            <person name="Smirnov S."/>
            <person name="Smith C."/>
            <person name="Sougnez C."/>
            <person name="Spencer B."/>
            <person name="Stalker J."/>
            <person name="Stange-thomann N."/>
            <person name="Stavropoulos S."/>
            <person name="Stetson K."/>
            <person name="Stone C."/>
            <person name="Stone S."/>
            <person name="Stubbs M."/>
            <person name="Talamas J."/>
            <person name="Tchuinga P."/>
            <person name="Tenzing P."/>
            <person name="Tesfaye S."/>
            <person name="Theodore J."/>
            <person name="Thoulutsang Y."/>
            <person name="Topham K."/>
            <person name="Towey S."/>
            <person name="Tsamla T."/>
            <person name="Tsomo N."/>
            <person name="Vallee D."/>
            <person name="Vassiliev H."/>
            <person name="Venkataraman V."/>
            <person name="Vinson J."/>
            <person name="Vo A."/>
            <person name="Wade C."/>
            <person name="Wang S."/>
            <person name="Wangchuk T."/>
            <person name="Wangdi T."/>
            <person name="Whittaker C."/>
            <person name="Wilkinson J."/>
            <person name="Wu Y."/>
            <person name="Wyman D."/>
            <person name="Yadav S."/>
            <person name="Yang S."/>
            <person name="Yang X."/>
            <person name="Yeager S."/>
            <person name="Yee E."/>
            <person name="Young G."/>
            <person name="Zainoun J."/>
            <person name="Zembeck L."/>
            <person name="Zimmer A."/>
            <person name="Zody M."/>
            <person name="Lander E."/>
        </authorList>
    </citation>
    <scope>NUCLEOTIDE SEQUENCE [LARGE SCALE GENOMIC DNA]</scope>
</reference>
<proteinExistence type="inferred from homology"/>
<evidence type="ECO:0000256" key="3">
    <source>
        <dbReference type="ARBA" id="ARBA00023599"/>
    </source>
</evidence>